<dbReference type="GO" id="GO:0009403">
    <property type="term" value="P:toxin biosynthetic process"/>
    <property type="evidence" value="ECO:0007669"/>
    <property type="project" value="InterPro"/>
</dbReference>
<comment type="caution">
    <text evidence="6">The sequence shown here is derived from an EMBL/GenBank/DDBJ whole genome shotgun (WGS) entry which is preliminary data.</text>
</comment>
<keyword evidence="4 5" id="KW-0472">Membrane</keyword>
<dbReference type="SUPFAM" id="SSF50494">
    <property type="entry name" value="Trypsin-like serine proteases"/>
    <property type="match status" value="1"/>
</dbReference>
<dbReference type="InterPro" id="IPR003825">
    <property type="entry name" value="Colicin-V_CvpA"/>
</dbReference>
<dbReference type="PANTHER" id="PTHR43019">
    <property type="entry name" value="SERINE ENDOPROTEASE DEGS"/>
    <property type="match status" value="1"/>
</dbReference>
<evidence type="ECO:0000256" key="5">
    <source>
        <dbReference type="SAM" id="Phobius"/>
    </source>
</evidence>
<comment type="subcellular location">
    <subcellularLocation>
        <location evidence="1">Membrane</location>
        <topology evidence="1">Multi-pass membrane protein</topology>
    </subcellularLocation>
</comment>
<dbReference type="Pfam" id="PF13365">
    <property type="entry name" value="Trypsin_2"/>
    <property type="match status" value="1"/>
</dbReference>
<feature type="transmembrane region" description="Helical" evidence="5">
    <location>
        <begin position="38"/>
        <end position="56"/>
    </location>
</feature>
<dbReference type="Pfam" id="PF02674">
    <property type="entry name" value="Colicin_V"/>
    <property type="match status" value="1"/>
</dbReference>
<evidence type="ECO:0000256" key="3">
    <source>
        <dbReference type="ARBA" id="ARBA00022989"/>
    </source>
</evidence>
<dbReference type="NCBIfam" id="NF033740">
    <property type="entry name" value="MarP_fam_protase"/>
    <property type="match status" value="1"/>
</dbReference>
<keyword evidence="7" id="KW-1185">Reference proteome</keyword>
<protein>
    <submittedName>
        <fullName evidence="6">MarP family serine protease</fullName>
    </submittedName>
</protein>
<feature type="transmembrane region" description="Helical" evidence="5">
    <location>
        <begin position="101"/>
        <end position="123"/>
    </location>
</feature>
<keyword evidence="6" id="KW-0645">Protease</keyword>
<dbReference type="PANTHER" id="PTHR43019:SF23">
    <property type="entry name" value="PROTEASE DO-LIKE 5, CHLOROPLASTIC"/>
    <property type="match status" value="1"/>
</dbReference>
<dbReference type="InterPro" id="IPR001940">
    <property type="entry name" value="Peptidase_S1C"/>
</dbReference>
<evidence type="ECO:0000313" key="6">
    <source>
        <dbReference type="EMBL" id="MBN9643779.1"/>
    </source>
</evidence>
<keyword evidence="2 5" id="KW-0812">Transmembrane</keyword>
<keyword evidence="3 5" id="KW-1133">Transmembrane helix</keyword>
<dbReference type="InterPro" id="IPR043504">
    <property type="entry name" value="Peptidase_S1_PA_chymotrypsin"/>
</dbReference>
<evidence type="ECO:0000256" key="2">
    <source>
        <dbReference type="ARBA" id="ARBA00022692"/>
    </source>
</evidence>
<evidence type="ECO:0000256" key="4">
    <source>
        <dbReference type="ARBA" id="ARBA00023136"/>
    </source>
</evidence>
<feature type="transmembrane region" description="Helical" evidence="5">
    <location>
        <begin position="6"/>
        <end position="26"/>
    </location>
</feature>
<dbReference type="RefSeq" id="WP_207118510.1">
    <property type="nucleotide sequence ID" value="NZ_JAFLEQ010000008.1"/>
</dbReference>
<feature type="transmembrane region" description="Helical" evidence="5">
    <location>
        <begin position="62"/>
        <end position="89"/>
    </location>
</feature>
<dbReference type="Proteomes" id="UP000664332">
    <property type="component" value="Unassembled WGS sequence"/>
</dbReference>
<keyword evidence="6" id="KW-0378">Hydrolase</keyword>
<evidence type="ECO:0000313" key="7">
    <source>
        <dbReference type="Proteomes" id="UP000664332"/>
    </source>
</evidence>
<dbReference type="GO" id="GO:0016020">
    <property type="term" value="C:membrane"/>
    <property type="evidence" value="ECO:0007669"/>
    <property type="project" value="UniProtKB-SubCell"/>
</dbReference>
<dbReference type="EMBL" id="JAFLEQ010000008">
    <property type="protein sequence ID" value="MBN9643779.1"/>
    <property type="molecule type" value="Genomic_DNA"/>
</dbReference>
<evidence type="ECO:0000256" key="1">
    <source>
        <dbReference type="ARBA" id="ARBA00004141"/>
    </source>
</evidence>
<name>A0A939DYV9_9CORY</name>
<dbReference type="InterPro" id="IPR047680">
    <property type="entry name" value="MarP-like"/>
</dbReference>
<dbReference type="Gene3D" id="2.40.10.10">
    <property type="entry name" value="Trypsin-like serine proteases"/>
    <property type="match status" value="2"/>
</dbReference>
<organism evidence="6 7">
    <name type="scientific">Corynebacterium mendelii</name>
    <dbReference type="NCBI Taxonomy" id="2765362"/>
    <lineage>
        <taxon>Bacteria</taxon>
        <taxon>Bacillati</taxon>
        <taxon>Actinomycetota</taxon>
        <taxon>Actinomycetes</taxon>
        <taxon>Mycobacteriales</taxon>
        <taxon>Corynebacteriaceae</taxon>
        <taxon>Corynebacterium</taxon>
    </lineage>
</organism>
<dbReference type="PRINTS" id="PR00834">
    <property type="entry name" value="PROTEASES2C"/>
</dbReference>
<dbReference type="GO" id="GO:0004252">
    <property type="term" value="F:serine-type endopeptidase activity"/>
    <property type="evidence" value="ECO:0007669"/>
    <property type="project" value="InterPro"/>
</dbReference>
<dbReference type="InterPro" id="IPR009003">
    <property type="entry name" value="Peptidase_S1_PA"/>
</dbReference>
<sequence length="398" mass="41472">MEVFSGNATVDLILVAVAVAAAVSGWRHGAISSALQTICVTAGLILAVIIAPRLMGFVDASLLRWLIALSLSLMLTGVASVAASHLGAFARGRLRRRSSRLVDSAAGVVINPLGVIFIVYLVVLPLAGVLNGPVTQAVRDSSILAAVHRSVPAPVTGSSDTFASLLSDSGLRPAANPFELARLDELPPLTDIAVDTRLVDTVRPSVVQVIGIAEQCTHSSRGSGFVIDNDLVVTNAHVVAGASRVGVDTVAGAKQGSVVFYDPDQDIAVIRVDGLGLPALSWAAHNAAWTEEVLVVGFPDGGPFAATPGRVMDLRLTGGYDLYGEHQIRRQIYTIDGTVRRGNSGGPMIDANGDVLGVVFADEINNDHSGFVLAAAEVKQRIGDTAALRDPVSTRQCL</sequence>
<dbReference type="AlphaFoldDB" id="A0A939DYV9"/>
<reference evidence="6" key="1">
    <citation type="submission" date="2021-03" db="EMBL/GenBank/DDBJ databases">
        <authorList>
            <person name="Sun Q."/>
        </authorList>
    </citation>
    <scope>NUCLEOTIDE SEQUENCE</scope>
    <source>
        <strain evidence="6">CCM 8862</strain>
    </source>
</reference>
<accession>A0A939DYV9</accession>
<proteinExistence type="predicted"/>
<gene>
    <name evidence="6" type="ORF">JZY06_03955</name>
</gene>
<dbReference type="GO" id="GO:0006508">
    <property type="term" value="P:proteolysis"/>
    <property type="evidence" value="ECO:0007669"/>
    <property type="project" value="UniProtKB-KW"/>
</dbReference>